<evidence type="ECO:0000256" key="1">
    <source>
        <dbReference type="SAM" id="MobiDB-lite"/>
    </source>
</evidence>
<protein>
    <submittedName>
        <fullName evidence="2">Uncharacterized protein</fullName>
    </submittedName>
</protein>
<reference evidence="3" key="1">
    <citation type="submission" date="2018-01" db="EMBL/GenBank/DDBJ databases">
        <authorList>
            <person name="Gaut B.S."/>
            <person name="Morton B.R."/>
            <person name="Clegg M.T."/>
            <person name="Duvall M.R."/>
        </authorList>
    </citation>
    <scope>NUCLEOTIDE SEQUENCE [LARGE SCALE GENOMIC DNA]</scope>
</reference>
<proteinExistence type="predicted"/>
<keyword evidence="3" id="KW-1185">Reference proteome</keyword>
<evidence type="ECO:0000313" key="3">
    <source>
        <dbReference type="Proteomes" id="UP000240246"/>
    </source>
</evidence>
<gene>
    <name evidence="2" type="ORF">SEA_CUKE_15</name>
</gene>
<accession>A0A2L1IWZ5</accession>
<feature type="region of interest" description="Disordered" evidence="1">
    <location>
        <begin position="1"/>
        <end position="32"/>
    </location>
</feature>
<name>A0A2L1IWZ5_9CAUD</name>
<dbReference type="Proteomes" id="UP000240246">
    <property type="component" value="Segment"/>
</dbReference>
<evidence type="ECO:0000313" key="2">
    <source>
        <dbReference type="EMBL" id="AVD99633.1"/>
    </source>
</evidence>
<sequence>MSDDSSVFDPESPAVASSPADEKDPLKGLPPTVKVEEARAPMALKQPDKSAHGPWVQYNGVATVRIMQAKDWKEVGVDSTKYCEWNYLNKKRLPVTSFTDEELQYLLRIDGRFSVVEDEN</sequence>
<dbReference type="EMBL" id="MG757156">
    <property type="protein sequence ID" value="AVD99633.1"/>
    <property type="molecule type" value="Genomic_DNA"/>
</dbReference>
<organism evidence="2 3">
    <name type="scientific">Mycobacterium phage Cuke</name>
    <dbReference type="NCBI Taxonomy" id="2079417"/>
    <lineage>
        <taxon>Viruses</taxon>
        <taxon>Duplodnaviria</taxon>
        <taxon>Heunggongvirae</taxon>
        <taxon>Uroviricota</taxon>
        <taxon>Caudoviricetes</taxon>
        <taxon>Cukevirus</taxon>
        <taxon>Cukevirus cuke</taxon>
    </lineage>
</organism>